<gene>
    <name evidence="6" type="ORF">GCM10023321_83200</name>
</gene>
<evidence type="ECO:0000256" key="1">
    <source>
        <dbReference type="ARBA" id="ARBA00023015"/>
    </source>
</evidence>
<dbReference type="Gene3D" id="3.40.50.10490">
    <property type="entry name" value="Glucose-6-phosphate isomerase like protein, domain 1"/>
    <property type="match status" value="1"/>
</dbReference>
<keyword evidence="2" id="KW-0238">DNA-binding</keyword>
<feature type="domain" description="HTH rpiR-type" evidence="4">
    <location>
        <begin position="4"/>
        <end position="80"/>
    </location>
</feature>
<sequence>METAEAWVRARTEDAALGPKSERVAHLLATQPEFTSYATAGAVAERAGVDAATVVRTARALGFTGWPDLRLELRGRYLSSLGAAEVLGQHEAAADPVQRALRADLENLSLAVRTVDVAAVEAVAAAIAAARRTVVLGSGSFSGPAYQLAHSCAFMGLDAQFAVRGGTTLVNTLTQLGPGDCLVAINFWRLPREIRDATAVAGEAGVTTCVLTDLLRSGLTEVAEHVITVPSEGTSHFPSLTAAMAVVHALLAEITRLRGEKARTAIRATEALWRRLDLMCE</sequence>
<dbReference type="PANTHER" id="PTHR30514">
    <property type="entry name" value="GLUCOKINASE"/>
    <property type="match status" value="1"/>
</dbReference>
<dbReference type="InterPro" id="IPR001347">
    <property type="entry name" value="SIS_dom"/>
</dbReference>
<dbReference type="InterPro" id="IPR047640">
    <property type="entry name" value="RpiR-like"/>
</dbReference>
<dbReference type="SUPFAM" id="SSF46689">
    <property type="entry name" value="Homeodomain-like"/>
    <property type="match status" value="1"/>
</dbReference>
<dbReference type="PROSITE" id="PS51071">
    <property type="entry name" value="HTH_RPIR"/>
    <property type="match status" value="1"/>
</dbReference>
<evidence type="ECO:0000256" key="2">
    <source>
        <dbReference type="ARBA" id="ARBA00023125"/>
    </source>
</evidence>
<dbReference type="Gene3D" id="1.10.10.10">
    <property type="entry name" value="Winged helix-like DNA-binding domain superfamily/Winged helix DNA-binding domain"/>
    <property type="match status" value="1"/>
</dbReference>
<dbReference type="Pfam" id="PF01418">
    <property type="entry name" value="HTH_6"/>
    <property type="match status" value="1"/>
</dbReference>
<comment type="caution">
    <text evidence="6">The sequence shown here is derived from an EMBL/GenBank/DDBJ whole genome shotgun (WGS) entry which is preliminary data.</text>
</comment>
<dbReference type="SUPFAM" id="SSF53697">
    <property type="entry name" value="SIS domain"/>
    <property type="match status" value="1"/>
</dbReference>
<protein>
    <submittedName>
        <fullName evidence="6">MurR/RpiR family transcriptional regulator</fullName>
    </submittedName>
</protein>
<dbReference type="EMBL" id="BAABJP010000068">
    <property type="protein sequence ID" value="GAA5175987.1"/>
    <property type="molecule type" value="Genomic_DNA"/>
</dbReference>
<organism evidence="6 7">
    <name type="scientific">Pseudonocardia eucalypti</name>
    <dbReference type="NCBI Taxonomy" id="648755"/>
    <lineage>
        <taxon>Bacteria</taxon>
        <taxon>Bacillati</taxon>
        <taxon>Actinomycetota</taxon>
        <taxon>Actinomycetes</taxon>
        <taxon>Pseudonocardiales</taxon>
        <taxon>Pseudonocardiaceae</taxon>
        <taxon>Pseudonocardia</taxon>
    </lineage>
</organism>
<proteinExistence type="predicted"/>
<dbReference type="InterPro" id="IPR046348">
    <property type="entry name" value="SIS_dom_sf"/>
</dbReference>
<keyword evidence="1" id="KW-0805">Transcription regulation</keyword>
<dbReference type="InterPro" id="IPR000281">
    <property type="entry name" value="HTH_RpiR"/>
</dbReference>
<dbReference type="CDD" id="cd05013">
    <property type="entry name" value="SIS_RpiR"/>
    <property type="match status" value="1"/>
</dbReference>
<accession>A0ABP9RFG6</accession>
<dbReference type="RefSeq" id="WP_185065640.1">
    <property type="nucleotide sequence ID" value="NZ_BAABJP010000068.1"/>
</dbReference>
<keyword evidence="7" id="KW-1185">Reference proteome</keyword>
<evidence type="ECO:0000313" key="6">
    <source>
        <dbReference type="EMBL" id="GAA5175987.1"/>
    </source>
</evidence>
<evidence type="ECO:0000313" key="7">
    <source>
        <dbReference type="Proteomes" id="UP001428817"/>
    </source>
</evidence>
<dbReference type="PROSITE" id="PS51464">
    <property type="entry name" value="SIS"/>
    <property type="match status" value="1"/>
</dbReference>
<feature type="domain" description="SIS" evidence="5">
    <location>
        <begin position="123"/>
        <end position="260"/>
    </location>
</feature>
<dbReference type="PANTHER" id="PTHR30514:SF18">
    <property type="entry name" value="RPIR-FAMILY TRANSCRIPTIONAL REGULATOR"/>
    <property type="match status" value="1"/>
</dbReference>
<evidence type="ECO:0000259" key="5">
    <source>
        <dbReference type="PROSITE" id="PS51464"/>
    </source>
</evidence>
<dbReference type="InterPro" id="IPR036388">
    <property type="entry name" value="WH-like_DNA-bd_sf"/>
</dbReference>
<name>A0ABP9RFG6_9PSEU</name>
<evidence type="ECO:0000259" key="4">
    <source>
        <dbReference type="PROSITE" id="PS51071"/>
    </source>
</evidence>
<dbReference type="InterPro" id="IPR009057">
    <property type="entry name" value="Homeodomain-like_sf"/>
</dbReference>
<evidence type="ECO:0000256" key="3">
    <source>
        <dbReference type="ARBA" id="ARBA00023163"/>
    </source>
</evidence>
<keyword evidence="3" id="KW-0804">Transcription</keyword>
<reference evidence="7" key="1">
    <citation type="journal article" date="2019" name="Int. J. Syst. Evol. Microbiol.">
        <title>The Global Catalogue of Microorganisms (GCM) 10K type strain sequencing project: providing services to taxonomists for standard genome sequencing and annotation.</title>
        <authorList>
            <consortium name="The Broad Institute Genomics Platform"/>
            <consortium name="The Broad Institute Genome Sequencing Center for Infectious Disease"/>
            <person name="Wu L."/>
            <person name="Ma J."/>
        </authorList>
    </citation>
    <scope>NUCLEOTIDE SEQUENCE [LARGE SCALE GENOMIC DNA]</scope>
    <source>
        <strain evidence="7">JCM 18303</strain>
    </source>
</reference>
<dbReference type="InterPro" id="IPR035472">
    <property type="entry name" value="RpiR-like_SIS"/>
</dbReference>
<dbReference type="Proteomes" id="UP001428817">
    <property type="component" value="Unassembled WGS sequence"/>
</dbReference>